<keyword evidence="4" id="KW-0808">Transferase</keyword>
<dbReference type="Gene3D" id="1.10.1070.11">
    <property type="entry name" value="Phosphatidylinositol 3-/4-kinase, catalytic domain"/>
    <property type="match status" value="1"/>
</dbReference>
<evidence type="ECO:0000313" key="10">
    <source>
        <dbReference type="EMBL" id="CAG8520623.1"/>
    </source>
</evidence>
<dbReference type="Pfam" id="PF00454">
    <property type="entry name" value="PI3_PI4_kinase"/>
    <property type="match status" value="1"/>
</dbReference>
<comment type="caution">
    <text evidence="10">The sequence shown here is derived from an EMBL/GenBank/DDBJ whole genome shotgun (WGS) entry which is preliminary data.</text>
</comment>
<dbReference type="InterPro" id="IPR042236">
    <property type="entry name" value="PI3K_accessory_sf"/>
</dbReference>
<dbReference type="FunFam" id="1.25.40.70:FF:000011">
    <property type="entry name" value="Phosphatidylinositol 4-kinase alpha"/>
    <property type="match status" value="1"/>
</dbReference>
<reference evidence="10" key="1">
    <citation type="submission" date="2021-06" db="EMBL/GenBank/DDBJ databases">
        <authorList>
            <person name="Kallberg Y."/>
            <person name="Tangrot J."/>
            <person name="Rosling A."/>
        </authorList>
    </citation>
    <scope>NUCLEOTIDE SEQUENCE</scope>
    <source>
        <strain evidence="10">IA702</strain>
    </source>
</reference>
<dbReference type="InterPro" id="IPR016024">
    <property type="entry name" value="ARM-type_fold"/>
</dbReference>
<evidence type="ECO:0000256" key="4">
    <source>
        <dbReference type="ARBA" id="ARBA00022679"/>
    </source>
</evidence>
<dbReference type="SUPFAM" id="SSF56112">
    <property type="entry name" value="Protein kinase-like (PK-like)"/>
    <property type="match status" value="1"/>
</dbReference>
<keyword evidence="7" id="KW-0067">ATP-binding</keyword>
<dbReference type="InterPro" id="IPR001263">
    <property type="entry name" value="PI3K_accessory_dom"/>
</dbReference>
<dbReference type="EMBL" id="CAJVPJ010000398">
    <property type="protein sequence ID" value="CAG8520623.1"/>
    <property type="molecule type" value="Genomic_DNA"/>
</dbReference>
<evidence type="ECO:0000256" key="7">
    <source>
        <dbReference type="ARBA" id="ARBA00022840"/>
    </source>
</evidence>
<dbReference type="Proteomes" id="UP000789572">
    <property type="component" value="Unassembled WGS sequence"/>
</dbReference>
<evidence type="ECO:0000256" key="3">
    <source>
        <dbReference type="ARBA" id="ARBA00012169"/>
    </source>
</evidence>
<evidence type="ECO:0000259" key="9">
    <source>
        <dbReference type="PROSITE" id="PS51545"/>
    </source>
</evidence>
<keyword evidence="11" id="KW-1185">Reference proteome</keyword>
<name>A0A9N9F9S3_9GLOM</name>
<dbReference type="Gene3D" id="1.25.40.70">
    <property type="entry name" value="Phosphatidylinositol 3-kinase, accessory domain (PIK)"/>
    <property type="match status" value="1"/>
</dbReference>
<dbReference type="FunFam" id="1.10.1070.11:FF:000012">
    <property type="entry name" value="Phosphatidylinositol 4-kinase alpha 1"/>
    <property type="match status" value="1"/>
</dbReference>
<dbReference type="FunFam" id="3.30.1010.10:FF:000014">
    <property type="entry name" value="Phosphatidylinositol 4-kinase STT4"/>
    <property type="match status" value="1"/>
</dbReference>
<dbReference type="CDD" id="cd05167">
    <property type="entry name" value="PI4Kc_III_alpha"/>
    <property type="match status" value="1"/>
</dbReference>
<evidence type="ECO:0000256" key="5">
    <source>
        <dbReference type="ARBA" id="ARBA00022741"/>
    </source>
</evidence>
<dbReference type="SMART" id="SM00146">
    <property type="entry name" value="PI3Kc"/>
    <property type="match status" value="1"/>
</dbReference>
<dbReference type="PROSITE" id="PS00915">
    <property type="entry name" value="PI3_4_KINASE_1"/>
    <property type="match status" value="1"/>
</dbReference>
<dbReference type="GO" id="GO:0005886">
    <property type="term" value="C:plasma membrane"/>
    <property type="evidence" value="ECO:0007669"/>
    <property type="project" value="TreeGrafter"/>
</dbReference>
<dbReference type="PROSITE" id="PS00916">
    <property type="entry name" value="PI3_4_KINASE_2"/>
    <property type="match status" value="1"/>
</dbReference>
<keyword evidence="6" id="KW-0418">Kinase</keyword>
<dbReference type="GO" id="GO:0048015">
    <property type="term" value="P:phosphatidylinositol-mediated signaling"/>
    <property type="evidence" value="ECO:0007669"/>
    <property type="project" value="TreeGrafter"/>
</dbReference>
<comment type="catalytic activity">
    <reaction evidence="1">
        <text>a 1,2-diacyl-sn-glycero-3-phospho-(1D-myo-inositol) + ATP = a 1,2-diacyl-sn-glycero-3-phospho-(1D-myo-inositol 4-phosphate) + ADP + H(+)</text>
        <dbReference type="Rhea" id="RHEA:19877"/>
        <dbReference type="ChEBI" id="CHEBI:15378"/>
        <dbReference type="ChEBI" id="CHEBI:30616"/>
        <dbReference type="ChEBI" id="CHEBI:57880"/>
        <dbReference type="ChEBI" id="CHEBI:58178"/>
        <dbReference type="ChEBI" id="CHEBI:456216"/>
        <dbReference type="EC" id="2.7.1.67"/>
    </reaction>
</comment>
<evidence type="ECO:0000259" key="8">
    <source>
        <dbReference type="PROSITE" id="PS50290"/>
    </source>
</evidence>
<dbReference type="Gene3D" id="3.30.1010.10">
    <property type="entry name" value="Phosphatidylinositol 3-kinase Catalytic Subunit, Chain A, domain 4"/>
    <property type="match status" value="1"/>
</dbReference>
<dbReference type="Pfam" id="PF19274">
    <property type="entry name" value="PI4K_N"/>
    <property type="match status" value="3"/>
</dbReference>
<dbReference type="InterPro" id="IPR036940">
    <property type="entry name" value="PI3/4_kinase_cat_sf"/>
</dbReference>
<dbReference type="GO" id="GO:0005737">
    <property type="term" value="C:cytoplasm"/>
    <property type="evidence" value="ECO:0007669"/>
    <property type="project" value="TreeGrafter"/>
</dbReference>
<dbReference type="InterPro" id="IPR000403">
    <property type="entry name" value="PI3/4_kinase_cat_dom"/>
</dbReference>
<feature type="domain" description="PI3K/PI4K catalytic" evidence="8">
    <location>
        <begin position="1649"/>
        <end position="1912"/>
    </location>
</feature>
<dbReference type="InterPro" id="IPR015433">
    <property type="entry name" value="PI3/4_kinase"/>
</dbReference>
<protein>
    <recommendedName>
        <fullName evidence="3">1-phosphatidylinositol 4-kinase</fullName>
        <ecNumber evidence="3">2.7.1.67</ecNumber>
    </recommendedName>
</protein>
<sequence length="1928" mass="219759">MDSIEFDLHGLILDKLSKVLSSHPNTSDEEIDHLIARCPVLSESSLGLMLQPYQDGIIALSSFAASTNNKSHVDRILTLLLKYLQILPQFKFEEILKWKDLCPADELAGRLIGELLNVARNFPDTREEIVGAILNLTERLVNLLQNEDDVANLTVTVLPLINGTLRSLQSSSFEWTLADFEAVNNLSLPLLSNELIQHISGIIEKVMKSNDDSDYYAKKVLFRYSNAPIPLSSNGLVLNVLQLMQNMLARILLITSNDEVAVMGPGQIWSALVSSGMNLNWTLDEKTKDVLRGTYVMALQYYTELEKLMAQGKDFPTAKYAIEIMAASLKLAAVAGVCLHEIDYDLNAKISRTLFIAPQTPDVKVQTAALDAAALISLNFPLKHASTMIQLIKKFLTTPSTIFELATTAADDLTIQRYAIRRLADCLKATNDENQIVSMIYELQNMLVARGYDRSPSRNVSVDHISVTSGTEEQKLQVCENLVYTIAGITCVLQIDKITSLAEPILRQRVRNHAPALDVIILENLVNIALIAPRKVFEDILQHFSTISMQSLSPKNKIITTAVLKCQHELANRISARPEFYDFYLTKILELFVEKGVVIQKTVAEHGRVQVTSLAAELGILLPILSTLLSHRDFIAHLNPSEDLVSLFRNVWFHCVLYGFVSEATWMREWCDSLVIIAQKTPPLVQESATNYLEYDLEYNSVLVRGYSEQDLVHLRALLSGFLPEHAYELRNYSFAQITFLLSVYHIETMRAQKGQFSFLTRYFVNQGVNTSKLVRCMEEIADQVMQVFINECNNRVLAHTVDDDLLEQVCNLMIASCHRFEKVHTLAIKYLDLLFTSFQSLLCNKKLVYLLLELIELMWKSCDAENINEYSPTYTFSIPKFGVIIEFTDSYAYRREVLSRLCENARKWLKAANTCNSSDLKGILEGYLSETDFESTVHMGRSIALEIGKSFSNPDYKTSVFPQIPETVIDDASDFITDYSMRRRYRGQVAEVYHWLNFIDDEDLRSENIINGIPDQVVDRQLSKVREILVKLEANARKHVHISLKELSNKLHFAAEVLIASPQVNENIISHLVWIPVCMFTPASLKIGISIWNWIINEKPEVEKRIMLEIVVAWVWSVRQRKGLFSSMLEFRDPFVNKMKYAPSDKDTRNKICQKANFLLRPHLIWIQFLNIRFQSIRYRSPELTDIYLRLLEITLGEYDSMSNHPLSRECRFEILVLGFKVLQSTRMEALIEYQMRERLYKAAFSWFAFPPRWGYGANKRAAIIEYKLMLELYRLVETDKACLDNILSSASKKSIKIALNDGTLFIGDKSRSDILKQSVDAKNLLLLFLESEISRVGVWANPVNVQSQLKETVLPSMGQNMTEENWKRTIRYAWFISPSLPIQLSARFKMSVVQNAVLELLRSQSHEAVAVAEALPLLLGKKLDENVSSQLKYLLYWKPVPPVTAITYFSPNYNNHPLILQYAMRSLEYHPVDVVFFYIPQIVQALRSDTYGYVERFIMEAGKISQLFAHQIIWNMKANMFKDEECTTPDSLKPTLDRIIANIVETLSGEDKDFYEREFKFFEGVTSISGKLKPYIGKKPEEKKAKIDEEMKKIVVDVGVYLPSNPEGIVVDIDYKSGKPLQSHAKAPFLATFKIRKTLRESEGVTEEVTDEFNNSDENELKTVDVWQSAIFKVGDDCRQDVLALQLIAIFKNIFTSIGLDLYLYPYKVVATAPGCGVIDVIPKALSRAQVGTQKVNDLYSYFLTRYGGLDSLEFQKARNCFIQSAAAYSVVSYILQISDRHNGNIMLDDYGHIIHIDFGFILDISPGGIKFESSPFKLTTEMIQVMGGSAGVQPFQWFSELCIKAYLALRPYAEQITQCVALMLGSGLPCFKGEMTLKRLQQRFQLDRTERAAAEFMMERIFQSFENRRTVFYDYFQKATNGIPF</sequence>
<dbReference type="PANTHER" id="PTHR10048">
    <property type="entry name" value="PHOSPHATIDYLINOSITOL KINASE"/>
    <property type="match status" value="1"/>
</dbReference>
<dbReference type="SUPFAM" id="SSF48371">
    <property type="entry name" value="ARM repeat"/>
    <property type="match status" value="2"/>
</dbReference>
<dbReference type="SMART" id="SM00145">
    <property type="entry name" value="PI3Ka"/>
    <property type="match status" value="1"/>
</dbReference>
<dbReference type="InterPro" id="IPR045495">
    <property type="entry name" value="PI4K_N"/>
</dbReference>
<feature type="domain" description="PIK helical" evidence="9">
    <location>
        <begin position="1358"/>
        <end position="1544"/>
    </location>
</feature>
<gene>
    <name evidence="10" type="ORF">POCULU_LOCUS3552</name>
</gene>
<dbReference type="EC" id="2.7.1.67" evidence="3"/>
<dbReference type="Pfam" id="PF00613">
    <property type="entry name" value="PI3Ka"/>
    <property type="match status" value="1"/>
</dbReference>
<evidence type="ECO:0000256" key="2">
    <source>
        <dbReference type="ARBA" id="ARBA00006209"/>
    </source>
</evidence>
<dbReference type="PROSITE" id="PS51545">
    <property type="entry name" value="PIK_HELICAL"/>
    <property type="match status" value="1"/>
</dbReference>
<evidence type="ECO:0000256" key="6">
    <source>
        <dbReference type="ARBA" id="ARBA00022777"/>
    </source>
</evidence>
<dbReference type="GO" id="GO:0004430">
    <property type="term" value="F:1-phosphatidylinositol 4-kinase activity"/>
    <property type="evidence" value="ECO:0007669"/>
    <property type="project" value="UniProtKB-EC"/>
</dbReference>
<dbReference type="OrthoDB" id="10264149at2759"/>
<keyword evidence="5" id="KW-0547">Nucleotide-binding</keyword>
<dbReference type="PROSITE" id="PS50290">
    <property type="entry name" value="PI3_4_KINASE_3"/>
    <property type="match status" value="1"/>
</dbReference>
<dbReference type="InterPro" id="IPR011009">
    <property type="entry name" value="Kinase-like_dom_sf"/>
</dbReference>
<dbReference type="PANTHER" id="PTHR10048:SF15">
    <property type="entry name" value="PHOSPHATIDYLINOSITOL 4-KINASE ALPHA"/>
    <property type="match status" value="1"/>
</dbReference>
<accession>A0A9N9F9S3</accession>
<evidence type="ECO:0000256" key="1">
    <source>
        <dbReference type="ARBA" id="ARBA00001686"/>
    </source>
</evidence>
<comment type="similarity">
    <text evidence="2">Belongs to the PI3/PI4-kinase family. Type III PI4K subfamily.</text>
</comment>
<dbReference type="GO" id="GO:0005524">
    <property type="term" value="F:ATP binding"/>
    <property type="evidence" value="ECO:0007669"/>
    <property type="project" value="UniProtKB-KW"/>
</dbReference>
<dbReference type="GO" id="GO:0046854">
    <property type="term" value="P:phosphatidylinositol phosphate biosynthetic process"/>
    <property type="evidence" value="ECO:0007669"/>
    <property type="project" value="InterPro"/>
</dbReference>
<evidence type="ECO:0000313" key="11">
    <source>
        <dbReference type="Proteomes" id="UP000789572"/>
    </source>
</evidence>
<proteinExistence type="inferred from homology"/>
<dbReference type="InterPro" id="IPR018936">
    <property type="entry name" value="PI3/4_kinase_CS"/>
</dbReference>
<organism evidence="10 11">
    <name type="scientific">Paraglomus occultum</name>
    <dbReference type="NCBI Taxonomy" id="144539"/>
    <lineage>
        <taxon>Eukaryota</taxon>
        <taxon>Fungi</taxon>
        <taxon>Fungi incertae sedis</taxon>
        <taxon>Mucoromycota</taxon>
        <taxon>Glomeromycotina</taxon>
        <taxon>Glomeromycetes</taxon>
        <taxon>Paraglomerales</taxon>
        <taxon>Paraglomeraceae</taxon>
        <taxon>Paraglomus</taxon>
    </lineage>
</organism>